<organism evidence="1 2">
    <name type="scientific">Salinibacillus aidingensis</name>
    <dbReference type="NCBI Taxonomy" id="237684"/>
    <lineage>
        <taxon>Bacteria</taxon>
        <taxon>Bacillati</taxon>
        <taxon>Bacillota</taxon>
        <taxon>Bacilli</taxon>
        <taxon>Bacillales</taxon>
        <taxon>Bacillaceae</taxon>
        <taxon>Salinibacillus</taxon>
    </lineage>
</organism>
<keyword evidence="2" id="KW-1185">Reference proteome</keyword>
<dbReference type="EMBL" id="BAAADO010000003">
    <property type="protein sequence ID" value="GAA0489815.1"/>
    <property type="molecule type" value="Genomic_DNA"/>
</dbReference>
<reference evidence="2" key="1">
    <citation type="journal article" date="2019" name="Int. J. Syst. Evol. Microbiol.">
        <title>The Global Catalogue of Microorganisms (GCM) 10K type strain sequencing project: providing services to taxonomists for standard genome sequencing and annotation.</title>
        <authorList>
            <consortium name="The Broad Institute Genomics Platform"/>
            <consortium name="The Broad Institute Genome Sequencing Center for Infectious Disease"/>
            <person name="Wu L."/>
            <person name="Ma J."/>
        </authorList>
    </citation>
    <scope>NUCLEOTIDE SEQUENCE [LARGE SCALE GENOMIC DNA]</scope>
    <source>
        <strain evidence="2">JCM 12389</strain>
    </source>
</reference>
<dbReference type="Proteomes" id="UP001500880">
    <property type="component" value="Unassembled WGS sequence"/>
</dbReference>
<name>A0ABP3KZ16_9BACI</name>
<protein>
    <submittedName>
        <fullName evidence="1">Uncharacterized protein</fullName>
    </submittedName>
</protein>
<comment type="caution">
    <text evidence="1">The sequence shown here is derived from an EMBL/GenBank/DDBJ whole genome shotgun (WGS) entry which is preliminary data.</text>
</comment>
<sequence length="81" mass="9516">MLRSMNTPNPSFIELIKCVSSDLYAEYLFTRNSFKLIFSYLNKWTTQKGAKENGITFKGKERIGNWWNNRNWKGNCQCVSP</sequence>
<accession>A0ABP3KZ16</accession>
<gene>
    <name evidence="1" type="ORF">GCM10008986_14650</name>
</gene>
<proteinExistence type="predicted"/>
<evidence type="ECO:0000313" key="1">
    <source>
        <dbReference type="EMBL" id="GAA0489815.1"/>
    </source>
</evidence>
<evidence type="ECO:0000313" key="2">
    <source>
        <dbReference type="Proteomes" id="UP001500880"/>
    </source>
</evidence>